<organism evidence="2 3">
    <name type="scientific">Roseobacter litoralis (strain ATCC 49566 / DSM 6996 / JCM 21268 / NBRC 15278 / OCh 149)</name>
    <dbReference type="NCBI Taxonomy" id="391595"/>
    <lineage>
        <taxon>Bacteria</taxon>
        <taxon>Pseudomonadati</taxon>
        <taxon>Pseudomonadota</taxon>
        <taxon>Alphaproteobacteria</taxon>
        <taxon>Rhodobacterales</taxon>
        <taxon>Roseobacteraceae</taxon>
        <taxon>Roseobacter</taxon>
    </lineage>
</organism>
<reference evidence="2 3" key="1">
    <citation type="journal article" date="2011" name="BMC Genomics">
        <title>Comparative genome analysis and genome-guided physiological analysis of Roseobacter litoralis.</title>
        <authorList>
            <person name="Kalhoefer D."/>
            <person name="Thole S."/>
            <person name="Voget S."/>
            <person name="Lehmann R."/>
            <person name="Liesegang H."/>
            <person name="Wollher A."/>
            <person name="Daniel R."/>
            <person name="Simon M."/>
            <person name="Brinkhoff T."/>
        </authorList>
    </citation>
    <scope>NUCLEOTIDE SEQUENCE [LARGE SCALE GENOMIC DNA]</scope>
    <source>
        <strain evidence="3">ATCC 49566 / DSM 6996 / JCM 21268 / NBRC 15278 / OCh 149</strain>
    </source>
</reference>
<dbReference type="InterPro" id="IPR028992">
    <property type="entry name" value="Hedgehog/Intein_dom"/>
</dbReference>
<proteinExistence type="predicted"/>
<keyword evidence="3" id="KW-1185">Reference proteome</keyword>
<dbReference type="eggNOG" id="COG2931">
    <property type="taxonomic scope" value="Bacteria"/>
</dbReference>
<dbReference type="RefSeq" id="WP_013962584.1">
    <property type="nucleotide sequence ID" value="NC_015730.1"/>
</dbReference>
<sequence>MKLSPLVPPAVAVSPDCAHHPAPSAKIRPDFGVRIAEVAALADDGRVVARQRRVPTLPEFDRVFAAFAQGTLLQSKQQYIAIEDLRPGDVLKTAEGTFEQVTWIGSTLFAPRDSGARLRLTRIMADSFGMNRPENSVCLGPAARVLQTPPDLRNTASPQQLMSPVNRFLDGVNVIETMPPSTIRLFHIGLRNHGAVIASGLQIESFHPGTDPVAHFSQTLRDAYLSLFPHVEHLSAFGSRRYPSVSN</sequence>
<name>F7ZEF5_ROSLO</name>
<evidence type="ECO:0000313" key="3">
    <source>
        <dbReference type="Proteomes" id="UP000001353"/>
    </source>
</evidence>
<evidence type="ECO:0000313" key="2">
    <source>
        <dbReference type="EMBL" id="AEI94668.1"/>
    </source>
</evidence>
<dbReference type="KEGG" id="rli:RLO149_c027060"/>
<dbReference type="Proteomes" id="UP000001353">
    <property type="component" value="Chromosome"/>
</dbReference>
<dbReference type="EMBL" id="CP002623">
    <property type="protein sequence ID" value="AEI94668.1"/>
    <property type="molecule type" value="Genomic_DNA"/>
</dbReference>
<accession>F7ZEF5</accession>
<gene>
    <name evidence="2" type="ordered locus">RLO149_c027060</name>
</gene>
<dbReference type="STRING" id="391595.RLO149_c027060"/>
<dbReference type="OrthoDB" id="6305173at2"/>
<protein>
    <recommendedName>
        <fullName evidence="1">Hedgehog/Intein (Hint) domain-containing protein</fullName>
    </recommendedName>
</protein>
<dbReference type="HOGENOM" id="CLU_090275_0_0_5"/>
<dbReference type="Pfam" id="PF13403">
    <property type="entry name" value="Hint_2"/>
    <property type="match status" value="1"/>
</dbReference>
<feature type="domain" description="Hedgehog/Intein (Hint)" evidence="1">
    <location>
        <begin position="66"/>
        <end position="209"/>
    </location>
</feature>
<evidence type="ECO:0000259" key="1">
    <source>
        <dbReference type="Pfam" id="PF13403"/>
    </source>
</evidence>
<dbReference type="AlphaFoldDB" id="F7ZEF5"/>